<sequence length="141" mass="14715">MNKSRLSFPPSPALPALSCTQRTLAFAFVALNLPPPQPPPSSLQGPLPLALSIIAMDQFSTTSTMPLDIEVSFLALPGSNPQLVAACSVTTQTHAQEDAERESESALYAMYLACGGAVDQNGVPIDADSASGNFSYTCIIA</sequence>
<proteinExistence type="predicted"/>
<organism evidence="1 2">
    <name type="scientific">Mycena indigotica</name>
    <dbReference type="NCBI Taxonomy" id="2126181"/>
    <lineage>
        <taxon>Eukaryota</taxon>
        <taxon>Fungi</taxon>
        <taxon>Dikarya</taxon>
        <taxon>Basidiomycota</taxon>
        <taxon>Agaricomycotina</taxon>
        <taxon>Agaricomycetes</taxon>
        <taxon>Agaricomycetidae</taxon>
        <taxon>Agaricales</taxon>
        <taxon>Marasmiineae</taxon>
        <taxon>Mycenaceae</taxon>
        <taxon>Mycena</taxon>
    </lineage>
</organism>
<dbReference type="GeneID" id="59348361"/>
<name>A0A8H6W0B3_9AGAR</name>
<dbReference type="EMBL" id="JACAZF010000008">
    <property type="protein sequence ID" value="KAF7296898.1"/>
    <property type="molecule type" value="Genomic_DNA"/>
</dbReference>
<dbReference type="RefSeq" id="XP_037217257.1">
    <property type="nucleotide sequence ID" value="XM_037365845.1"/>
</dbReference>
<evidence type="ECO:0000313" key="2">
    <source>
        <dbReference type="Proteomes" id="UP000636479"/>
    </source>
</evidence>
<gene>
    <name evidence="1" type="ORF">MIND_00921600</name>
</gene>
<protein>
    <submittedName>
        <fullName evidence="1">Uncharacterized protein</fullName>
    </submittedName>
</protein>
<evidence type="ECO:0000313" key="1">
    <source>
        <dbReference type="EMBL" id="KAF7296898.1"/>
    </source>
</evidence>
<comment type="caution">
    <text evidence="1">The sequence shown here is derived from an EMBL/GenBank/DDBJ whole genome shotgun (WGS) entry which is preliminary data.</text>
</comment>
<accession>A0A8H6W0B3</accession>
<dbReference type="Proteomes" id="UP000636479">
    <property type="component" value="Unassembled WGS sequence"/>
</dbReference>
<reference evidence="1" key="1">
    <citation type="submission" date="2020-05" db="EMBL/GenBank/DDBJ databases">
        <title>Mycena genomes resolve the evolution of fungal bioluminescence.</title>
        <authorList>
            <person name="Tsai I.J."/>
        </authorList>
    </citation>
    <scope>NUCLEOTIDE SEQUENCE</scope>
    <source>
        <strain evidence="1">171206Taipei</strain>
    </source>
</reference>
<dbReference type="AlphaFoldDB" id="A0A8H6W0B3"/>
<keyword evidence="2" id="KW-1185">Reference proteome</keyword>